<feature type="chain" id="PRO_5040916295" evidence="1">
    <location>
        <begin position="25"/>
        <end position="289"/>
    </location>
</feature>
<dbReference type="Proteomes" id="UP001150238">
    <property type="component" value="Unassembled WGS sequence"/>
</dbReference>
<dbReference type="InterPro" id="IPR045564">
    <property type="entry name" value="DUF5910"/>
</dbReference>
<proteinExistence type="predicted"/>
<accession>A0A9W9DXD2</accession>
<evidence type="ECO:0000256" key="1">
    <source>
        <dbReference type="SAM" id="SignalP"/>
    </source>
</evidence>
<reference evidence="2" key="1">
    <citation type="submission" date="2022-08" db="EMBL/GenBank/DDBJ databases">
        <authorList>
            <consortium name="DOE Joint Genome Institute"/>
            <person name="Min B."/>
            <person name="Riley R."/>
            <person name="Sierra-Patev S."/>
            <person name="Naranjo-Ortiz M."/>
            <person name="Looney B."/>
            <person name="Konkel Z."/>
            <person name="Slot J.C."/>
            <person name="Sakamoto Y."/>
            <person name="Steenwyk J.L."/>
            <person name="Rokas A."/>
            <person name="Carro J."/>
            <person name="Camarero S."/>
            <person name="Ferreira P."/>
            <person name="Molpeceres G."/>
            <person name="Ruiz-Duenas F.J."/>
            <person name="Serrano A."/>
            <person name="Henrissat B."/>
            <person name="Drula E."/>
            <person name="Hughes K.W."/>
            <person name="Mata J.L."/>
            <person name="Ishikawa N.K."/>
            <person name="Vargas-Isla R."/>
            <person name="Ushijima S."/>
            <person name="Smith C.A."/>
            <person name="Ahrendt S."/>
            <person name="Andreopoulos W."/>
            <person name="He G."/>
            <person name="Labutti K."/>
            <person name="Lipzen A."/>
            <person name="Ng V."/>
            <person name="Sandor L."/>
            <person name="Barry K."/>
            <person name="Martinez A.T."/>
            <person name="Xiao Y."/>
            <person name="Gibbons J.G."/>
            <person name="Terashima K."/>
            <person name="Hibbett D.S."/>
            <person name="Grigoriev I.V."/>
        </authorList>
    </citation>
    <scope>NUCLEOTIDE SEQUENCE</scope>
    <source>
        <strain evidence="2">Sp2 HRB7682 ss15</strain>
    </source>
</reference>
<gene>
    <name evidence="2" type="ORF">C8J55DRAFT_557722</name>
</gene>
<sequence>MIFPSNLLISTYLALVIALLAAKAAPVDTHTDFIPAYKLREKGVRAHFHSLAPKKFEQEADEVFVGVRMVYWEKAYEYNVLGTLSAIPASGLALGEGAYLSPGPGMFSPGKNNPKYWTCMVFANKEIIYEETKVYAPESPGHSIHLSFDLDSMIPGLAERHDHILLSDFEKNLMMLIPRPFLVKSPSHSYMEYGENRLKLRVRCYPPDELPHSIPTAEWQKWPNQPVFMQAAGIIRDLDAHGTQAACNQKHTPSQTRHSTISTNGTVLESHLESWSDLVGLDWWLESQS</sequence>
<evidence type="ECO:0000313" key="2">
    <source>
        <dbReference type="EMBL" id="KAJ4488722.1"/>
    </source>
</evidence>
<reference evidence="2" key="2">
    <citation type="journal article" date="2023" name="Proc. Natl. Acad. Sci. U.S.A.">
        <title>A global phylogenomic analysis of the shiitake genus Lentinula.</title>
        <authorList>
            <person name="Sierra-Patev S."/>
            <person name="Min B."/>
            <person name="Naranjo-Ortiz M."/>
            <person name="Looney B."/>
            <person name="Konkel Z."/>
            <person name="Slot J.C."/>
            <person name="Sakamoto Y."/>
            <person name="Steenwyk J.L."/>
            <person name="Rokas A."/>
            <person name="Carro J."/>
            <person name="Camarero S."/>
            <person name="Ferreira P."/>
            <person name="Molpeceres G."/>
            <person name="Ruiz-Duenas F.J."/>
            <person name="Serrano A."/>
            <person name="Henrissat B."/>
            <person name="Drula E."/>
            <person name="Hughes K.W."/>
            <person name="Mata J.L."/>
            <person name="Ishikawa N.K."/>
            <person name="Vargas-Isla R."/>
            <person name="Ushijima S."/>
            <person name="Smith C.A."/>
            <person name="Donoghue J."/>
            <person name="Ahrendt S."/>
            <person name="Andreopoulos W."/>
            <person name="He G."/>
            <person name="LaButti K."/>
            <person name="Lipzen A."/>
            <person name="Ng V."/>
            <person name="Riley R."/>
            <person name="Sandor L."/>
            <person name="Barry K."/>
            <person name="Martinez A.T."/>
            <person name="Xiao Y."/>
            <person name="Gibbons J.G."/>
            <person name="Terashima K."/>
            <person name="Grigoriev I.V."/>
            <person name="Hibbett D."/>
        </authorList>
    </citation>
    <scope>NUCLEOTIDE SEQUENCE</scope>
    <source>
        <strain evidence="2">Sp2 HRB7682 ss15</strain>
    </source>
</reference>
<name>A0A9W9DXD2_9AGAR</name>
<feature type="signal peptide" evidence="1">
    <location>
        <begin position="1"/>
        <end position="24"/>
    </location>
</feature>
<dbReference type="AlphaFoldDB" id="A0A9W9DXD2"/>
<dbReference type="EMBL" id="JANVFS010000008">
    <property type="protein sequence ID" value="KAJ4488722.1"/>
    <property type="molecule type" value="Genomic_DNA"/>
</dbReference>
<organism evidence="2 3">
    <name type="scientific">Lentinula lateritia</name>
    <dbReference type="NCBI Taxonomy" id="40482"/>
    <lineage>
        <taxon>Eukaryota</taxon>
        <taxon>Fungi</taxon>
        <taxon>Dikarya</taxon>
        <taxon>Basidiomycota</taxon>
        <taxon>Agaricomycotina</taxon>
        <taxon>Agaricomycetes</taxon>
        <taxon>Agaricomycetidae</taxon>
        <taxon>Agaricales</taxon>
        <taxon>Marasmiineae</taxon>
        <taxon>Omphalotaceae</taxon>
        <taxon>Lentinula</taxon>
    </lineage>
</organism>
<keyword evidence="1" id="KW-0732">Signal</keyword>
<comment type="caution">
    <text evidence="2">The sequence shown here is derived from an EMBL/GenBank/DDBJ whole genome shotgun (WGS) entry which is preliminary data.</text>
</comment>
<dbReference type="Pfam" id="PF19287">
    <property type="entry name" value="DUF5910"/>
    <property type="match status" value="1"/>
</dbReference>
<protein>
    <submittedName>
        <fullName evidence="2">Uncharacterized protein</fullName>
    </submittedName>
</protein>
<evidence type="ECO:0000313" key="3">
    <source>
        <dbReference type="Proteomes" id="UP001150238"/>
    </source>
</evidence>